<evidence type="ECO:0000313" key="2">
    <source>
        <dbReference type="EMBL" id="MDG5752856.1"/>
    </source>
</evidence>
<accession>A0ABT6H368</accession>
<keyword evidence="1" id="KW-1133">Transmembrane helix</keyword>
<organism evidence="2 3">
    <name type="scientific">Ectobacillus antri</name>
    <dbReference type="NCBI Taxonomy" id="2486280"/>
    <lineage>
        <taxon>Bacteria</taxon>
        <taxon>Bacillati</taxon>
        <taxon>Bacillota</taxon>
        <taxon>Bacilli</taxon>
        <taxon>Bacillales</taxon>
        <taxon>Bacillaceae</taxon>
        <taxon>Ectobacillus</taxon>
    </lineage>
</organism>
<keyword evidence="3" id="KW-1185">Reference proteome</keyword>
<proteinExistence type="predicted"/>
<sequence length="234" mass="26349">MKIFSDVPISRPSSLTTGNVQNVTSPQIIKETVNMAFVETTGPPVVMIMSLSAGLAAVQEARLVYKNILQALQQHMKEAEIQGSIDEANLLLGQLIDHARVQNIPLLDEDGYKITMKILVNENEMMTVQIPTLSELSITGDKLVAPLMLQQLLETLQKHITELTELLKQMHNRIDIDTKEKNHFDFIGMRVAMESVMSMFVKEYTSKSVQSFMFVGGIIVIFFLIFIIYAFITK</sequence>
<keyword evidence="1" id="KW-0472">Membrane</keyword>
<feature type="transmembrane region" description="Helical" evidence="1">
    <location>
        <begin position="212"/>
        <end position="232"/>
    </location>
</feature>
<name>A0ABT6H368_9BACI</name>
<protein>
    <submittedName>
        <fullName evidence="2">Uncharacterized protein</fullName>
    </submittedName>
</protein>
<dbReference type="EMBL" id="JARULN010000001">
    <property type="protein sequence ID" value="MDG5752856.1"/>
    <property type="molecule type" value="Genomic_DNA"/>
</dbReference>
<comment type="caution">
    <text evidence="2">The sequence shown here is derived from an EMBL/GenBank/DDBJ whole genome shotgun (WGS) entry which is preliminary data.</text>
</comment>
<evidence type="ECO:0000313" key="3">
    <source>
        <dbReference type="Proteomes" id="UP001218246"/>
    </source>
</evidence>
<dbReference type="Proteomes" id="UP001218246">
    <property type="component" value="Unassembled WGS sequence"/>
</dbReference>
<keyword evidence="1" id="KW-0812">Transmembrane</keyword>
<gene>
    <name evidence="2" type="ORF">P6P90_02425</name>
</gene>
<dbReference type="RefSeq" id="WP_124563954.1">
    <property type="nucleotide sequence ID" value="NZ_JARRRY010000001.1"/>
</dbReference>
<evidence type="ECO:0000256" key="1">
    <source>
        <dbReference type="SAM" id="Phobius"/>
    </source>
</evidence>
<reference evidence="2 3" key="1">
    <citation type="submission" date="2023-04" db="EMBL/GenBank/DDBJ databases">
        <title>Ectobacillus antri isolated from activated sludge.</title>
        <authorList>
            <person name="Yan P."/>
            <person name="Liu X."/>
        </authorList>
    </citation>
    <scope>NUCLEOTIDE SEQUENCE [LARGE SCALE GENOMIC DNA]</scope>
    <source>
        <strain evidence="2 3">C18H</strain>
    </source>
</reference>